<organism evidence="4 5">
    <name type="scientific">Cajanus cajan</name>
    <name type="common">Pigeon pea</name>
    <name type="synonym">Cajanus indicus</name>
    <dbReference type="NCBI Taxonomy" id="3821"/>
    <lineage>
        <taxon>Eukaryota</taxon>
        <taxon>Viridiplantae</taxon>
        <taxon>Streptophyta</taxon>
        <taxon>Embryophyta</taxon>
        <taxon>Tracheophyta</taxon>
        <taxon>Spermatophyta</taxon>
        <taxon>Magnoliopsida</taxon>
        <taxon>eudicotyledons</taxon>
        <taxon>Gunneridae</taxon>
        <taxon>Pentapetalae</taxon>
        <taxon>rosids</taxon>
        <taxon>fabids</taxon>
        <taxon>Fabales</taxon>
        <taxon>Fabaceae</taxon>
        <taxon>Papilionoideae</taxon>
        <taxon>50 kb inversion clade</taxon>
        <taxon>NPAAA clade</taxon>
        <taxon>indigoferoid/millettioid clade</taxon>
        <taxon>Phaseoleae</taxon>
        <taxon>Cajanus</taxon>
    </lineage>
</organism>
<dbReference type="GO" id="GO:0003735">
    <property type="term" value="F:structural constituent of ribosome"/>
    <property type="evidence" value="ECO:0007669"/>
    <property type="project" value="InterPro"/>
</dbReference>
<dbReference type="GO" id="GO:0032543">
    <property type="term" value="P:mitochondrial translation"/>
    <property type="evidence" value="ECO:0007669"/>
    <property type="project" value="TreeGrafter"/>
</dbReference>
<dbReference type="EMBL" id="KQ483480">
    <property type="protein sequence ID" value="KYP49256.1"/>
    <property type="molecule type" value="Genomic_DNA"/>
</dbReference>
<dbReference type="PANTHER" id="PTHR12059">
    <property type="entry name" value="RIBOSOMAL PROTEIN L23-RELATED"/>
    <property type="match status" value="1"/>
</dbReference>
<evidence type="ECO:0000256" key="1">
    <source>
        <dbReference type="ARBA" id="ARBA00006700"/>
    </source>
</evidence>
<dbReference type="PANTHER" id="PTHR12059:SF8">
    <property type="entry name" value="50S RIBOSOMAL PROTEIN L23"/>
    <property type="match status" value="1"/>
</dbReference>
<dbReference type="AlphaFoldDB" id="A0A151S376"/>
<accession>A0A151S376</accession>
<dbReference type="SUPFAM" id="SSF54189">
    <property type="entry name" value="Ribosomal proteins S24e, L23 and L15e"/>
    <property type="match status" value="1"/>
</dbReference>
<dbReference type="Gramene" id="C.cajan_27770.t">
    <property type="protein sequence ID" value="C.cajan_27770.t.cds1"/>
    <property type="gene ID" value="C.cajan_27770"/>
</dbReference>
<dbReference type="OrthoDB" id="275582at2759"/>
<dbReference type="GO" id="GO:0003729">
    <property type="term" value="F:mRNA binding"/>
    <property type="evidence" value="ECO:0007669"/>
    <property type="project" value="UniProtKB-ARBA"/>
</dbReference>
<dbReference type="OMA" id="VNTLNME"/>
<reference evidence="4" key="1">
    <citation type="journal article" date="2012" name="Nat. Biotechnol.">
        <title>Draft genome sequence of pigeonpea (Cajanus cajan), an orphan legume crop of resource-poor farmers.</title>
        <authorList>
            <person name="Varshney R.K."/>
            <person name="Chen W."/>
            <person name="Li Y."/>
            <person name="Bharti A.K."/>
            <person name="Saxena R.K."/>
            <person name="Schlueter J.A."/>
            <person name="Donoghue M.T."/>
            <person name="Azam S."/>
            <person name="Fan G."/>
            <person name="Whaley A.M."/>
            <person name="Farmer A.D."/>
            <person name="Sheridan J."/>
            <person name="Iwata A."/>
            <person name="Tuteja R."/>
            <person name="Penmetsa R.V."/>
            <person name="Wu W."/>
            <person name="Upadhyaya H.D."/>
            <person name="Yang S.P."/>
            <person name="Shah T."/>
            <person name="Saxena K.B."/>
            <person name="Michael T."/>
            <person name="McCombie W.R."/>
            <person name="Yang B."/>
            <person name="Zhang G."/>
            <person name="Yang H."/>
            <person name="Wang J."/>
            <person name="Spillane C."/>
            <person name="Cook D.R."/>
            <person name="May G.D."/>
            <person name="Xu X."/>
            <person name="Jackson S.A."/>
        </authorList>
    </citation>
    <scope>NUCLEOTIDE SEQUENCE [LARGE SCALE GENOMIC DNA]</scope>
</reference>
<sequence>MAHIANLRMTPFMPTTSSNDVKEIAFKTAPSASKVEIKHLLETLYGFEVQKVRTLIMKGKKKRYAGSLVAKPDYKKAYVTLKKPLSFSQDLYPVRSTLQDKKNEKMLTTQC</sequence>
<name>A0A151S376_CAJCA</name>
<dbReference type="InterPro" id="IPR012678">
    <property type="entry name" value="Ribosomal_uL23/eL15/eS24_sf"/>
</dbReference>
<dbReference type="Gene3D" id="3.30.70.330">
    <property type="match status" value="1"/>
</dbReference>
<evidence type="ECO:0000313" key="4">
    <source>
        <dbReference type="EMBL" id="KYP49256.1"/>
    </source>
</evidence>
<dbReference type="STRING" id="3821.A0A151S376"/>
<evidence type="ECO:0000256" key="3">
    <source>
        <dbReference type="ARBA" id="ARBA00023274"/>
    </source>
</evidence>
<evidence type="ECO:0000256" key="2">
    <source>
        <dbReference type="ARBA" id="ARBA00022980"/>
    </source>
</evidence>
<keyword evidence="2 4" id="KW-0689">Ribosomal protein</keyword>
<dbReference type="Proteomes" id="UP000075243">
    <property type="component" value="Unassembled WGS sequence"/>
</dbReference>
<dbReference type="Pfam" id="PF00276">
    <property type="entry name" value="Ribosomal_L23"/>
    <property type="match status" value="1"/>
</dbReference>
<keyword evidence="5" id="KW-1185">Reference proteome</keyword>
<dbReference type="GO" id="GO:0005762">
    <property type="term" value="C:mitochondrial large ribosomal subunit"/>
    <property type="evidence" value="ECO:0007669"/>
    <property type="project" value="TreeGrafter"/>
</dbReference>
<evidence type="ECO:0000313" key="5">
    <source>
        <dbReference type="Proteomes" id="UP000075243"/>
    </source>
</evidence>
<comment type="similarity">
    <text evidence="1">Belongs to the universal ribosomal protein uL23 family.</text>
</comment>
<dbReference type="InterPro" id="IPR013025">
    <property type="entry name" value="Ribosomal_uL23-like"/>
</dbReference>
<dbReference type="InterPro" id="IPR012677">
    <property type="entry name" value="Nucleotide-bd_a/b_plait_sf"/>
</dbReference>
<proteinExistence type="inferred from homology"/>
<keyword evidence="3" id="KW-0687">Ribonucleoprotein</keyword>
<gene>
    <name evidence="4" type="ORF">KK1_028993</name>
</gene>
<protein>
    <submittedName>
        <fullName evidence="4">50S ribosomal protein L23</fullName>
    </submittedName>
</protein>